<dbReference type="EMBL" id="CAJPDR010000006">
    <property type="protein sequence ID" value="CAF9904427.1"/>
    <property type="molecule type" value="Genomic_DNA"/>
</dbReference>
<dbReference type="GO" id="GO:0004497">
    <property type="term" value="F:monooxygenase activity"/>
    <property type="evidence" value="ECO:0007669"/>
    <property type="project" value="UniProtKB-KW"/>
</dbReference>
<comment type="cofactor">
    <cofactor evidence="1 12">
        <name>heme</name>
        <dbReference type="ChEBI" id="CHEBI:30413"/>
    </cofactor>
</comment>
<dbReference type="InterPro" id="IPR050121">
    <property type="entry name" value="Cytochrome_P450_monoxygenase"/>
</dbReference>
<evidence type="ECO:0008006" key="17">
    <source>
        <dbReference type="Google" id="ProtNLM"/>
    </source>
</evidence>
<evidence type="ECO:0000256" key="13">
    <source>
        <dbReference type="RuleBase" id="RU000461"/>
    </source>
</evidence>
<evidence type="ECO:0000256" key="11">
    <source>
        <dbReference type="ARBA" id="ARBA00023136"/>
    </source>
</evidence>
<dbReference type="OrthoDB" id="6692864at2759"/>
<dbReference type="PRINTS" id="PR00463">
    <property type="entry name" value="EP450I"/>
</dbReference>
<feature type="transmembrane region" description="Helical" evidence="14">
    <location>
        <begin position="12"/>
        <end position="32"/>
    </location>
</feature>
<comment type="caution">
    <text evidence="15">The sequence shown here is derived from an EMBL/GenBank/DDBJ whole genome shotgun (WGS) entry which is preliminary data.</text>
</comment>
<dbReference type="InterPro" id="IPR036396">
    <property type="entry name" value="Cyt_P450_sf"/>
</dbReference>
<evidence type="ECO:0000256" key="4">
    <source>
        <dbReference type="ARBA" id="ARBA00022617"/>
    </source>
</evidence>
<dbReference type="Gene3D" id="1.10.630.10">
    <property type="entry name" value="Cytochrome P450"/>
    <property type="match status" value="1"/>
</dbReference>
<comment type="similarity">
    <text evidence="3 13">Belongs to the cytochrome P450 family.</text>
</comment>
<dbReference type="PANTHER" id="PTHR24305">
    <property type="entry name" value="CYTOCHROME P450"/>
    <property type="match status" value="1"/>
</dbReference>
<dbReference type="PROSITE" id="PS00086">
    <property type="entry name" value="CYTOCHROME_P450"/>
    <property type="match status" value="1"/>
</dbReference>
<feature type="binding site" description="axial binding residue" evidence="12">
    <location>
        <position position="495"/>
    </location>
    <ligand>
        <name>heme</name>
        <dbReference type="ChEBI" id="CHEBI:30413"/>
    </ligand>
    <ligandPart>
        <name>Fe</name>
        <dbReference type="ChEBI" id="CHEBI:18248"/>
    </ligandPart>
</feature>
<feature type="transmembrane region" description="Helical" evidence="14">
    <location>
        <begin position="44"/>
        <end position="63"/>
    </location>
</feature>
<evidence type="ECO:0000256" key="10">
    <source>
        <dbReference type="ARBA" id="ARBA00023033"/>
    </source>
</evidence>
<keyword evidence="10 13" id="KW-0503">Monooxygenase</keyword>
<sequence length="551" mass="62196">MSAMTQSLAIPSSTVFIMISKPLAASILGLLAHQLLFIRGEWHLLAPTVFSTHVVLALFLVGAEIQLNGNVSGNSVNALASVACYLIALFTSIAIYRACFHRLHHFPGPRLAAVSKLWHVWQCRDSRNHLVLESLRQEYGSFVRTGPSEITIFHPAAFEAMDGPRSNNTRSDWYDLLYPRVSSVFTRDKTLHDDRRRIWSHSLSTKALAEYEPRVLRKVSGLQERIALSGGRPVLVNDLMRWFSFDLMGDFAFSQDFGMMEKREYHTAIQMLRSAITLLGPFSPAIWIPRLGFAFIPGLWKVKDWFGMLTFCDSCMERRMKTEVQERDIASWFIEDAENNRNNKEHQRWLSGDTATVVVAGSDTTAPSLTTLLYLLARHPKDTETIRQELLTVDVQDVKAVATLPHLNGAINEAMRLLPAVLTFVTRVSPPEGMKIEGTFIPGNIKIAAPRYSIGRLESAWEEPHRFCPERWYSRPEMIRDNRAFAPFGLGRTSCVGKNLALTEIRMVIASLLSTFRVRFALGDNGEAVERDMRDQLTGNPGDLNLVFERG</sequence>
<evidence type="ECO:0000256" key="5">
    <source>
        <dbReference type="ARBA" id="ARBA00022692"/>
    </source>
</evidence>
<gene>
    <name evidence="15" type="ORF">ALECFALPRED_008548</name>
</gene>
<dbReference type="AlphaFoldDB" id="A0A8H3EI52"/>
<keyword evidence="9 12" id="KW-0408">Iron</keyword>
<name>A0A8H3EI52_9LECA</name>
<evidence type="ECO:0000256" key="12">
    <source>
        <dbReference type="PIRSR" id="PIRSR602401-1"/>
    </source>
</evidence>
<dbReference type="GO" id="GO:0020037">
    <property type="term" value="F:heme binding"/>
    <property type="evidence" value="ECO:0007669"/>
    <property type="project" value="InterPro"/>
</dbReference>
<reference evidence="15" key="1">
    <citation type="submission" date="2021-03" db="EMBL/GenBank/DDBJ databases">
        <authorList>
            <person name="Tagirdzhanova G."/>
        </authorList>
    </citation>
    <scope>NUCLEOTIDE SEQUENCE</scope>
</reference>
<dbReference type="CDD" id="cd11061">
    <property type="entry name" value="CYP67-like"/>
    <property type="match status" value="1"/>
</dbReference>
<dbReference type="Pfam" id="PF00067">
    <property type="entry name" value="p450"/>
    <property type="match status" value="1"/>
</dbReference>
<comment type="subcellular location">
    <subcellularLocation>
        <location evidence="2">Membrane</location>
    </subcellularLocation>
</comment>
<evidence type="ECO:0000313" key="15">
    <source>
        <dbReference type="EMBL" id="CAF9904427.1"/>
    </source>
</evidence>
<evidence type="ECO:0000256" key="2">
    <source>
        <dbReference type="ARBA" id="ARBA00004370"/>
    </source>
</evidence>
<dbReference type="GO" id="GO:0016705">
    <property type="term" value="F:oxidoreductase activity, acting on paired donors, with incorporation or reduction of molecular oxygen"/>
    <property type="evidence" value="ECO:0007669"/>
    <property type="project" value="InterPro"/>
</dbReference>
<proteinExistence type="inferred from homology"/>
<evidence type="ECO:0000256" key="3">
    <source>
        <dbReference type="ARBA" id="ARBA00010617"/>
    </source>
</evidence>
<dbReference type="GO" id="GO:0016020">
    <property type="term" value="C:membrane"/>
    <property type="evidence" value="ECO:0007669"/>
    <property type="project" value="UniProtKB-SubCell"/>
</dbReference>
<organism evidence="15 16">
    <name type="scientific">Alectoria fallacina</name>
    <dbReference type="NCBI Taxonomy" id="1903189"/>
    <lineage>
        <taxon>Eukaryota</taxon>
        <taxon>Fungi</taxon>
        <taxon>Dikarya</taxon>
        <taxon>Ascomycota</taxon>
        <taxon>Pezizomycotina</taxon>
        <taxon>Lecanoromycetes</taxon>
        <taxon>OSLEUM clade</taxon>
        <taxon>Lecanoromycetidae</taxon>
        <taxon>Lecanorales</taxon>
        <taxon>Lecanorineae</taxon>
        <taxon>Parmeliaceae</taxon>
        <taxon>Alectoria</taxon>
    </lineage>
</organism>
<keyword evidence="7 14" id="KW-1133">Transmembrane helix</keyword>
<accession>A0A8H3EI52</accession>
<evidence type="ECO:0000256" key="9">
    <source>
        <dbReference type="ARBA" id="ARBA00023004"/>
    </source>
</evidence>
<dbReference type="InterPro" id="IPR001128">
    <property type="entry name" value="Cyt_P450"/>
</dbReference>
<keyword evidence="8 13" id="KW-0560">Oxidoreductase</keyword>
<keyword evidence="16" id="KW-1185">Reference proteome</keyword>
<dbReference type="PANTHER" id="PTHR24305:SF112">
    <property type="entry name" value="L-ORNITHINE-N5-MONOOXYGENASE (EUROFUNG)"/>
    <property type="match status" value="1"/>
</dbReference>
<dbReference type="GO" id="GO:0005506">
    <property type="term" value="F:iron ion binding"/>
    <property type="evidence" value="ECO:0007669"/>
    <property type="project" value="InterPro"/>
</dbReference>
<protein>
    <recommendedName>
        <fullName evidence="17">Cytochrome P450</fullName>
    </recommendedName>
</protein>
<evidence type="ECO:0000256" key="1">
    <source>
        <dbReference type="ARBA" id="ARBA00001971"/>
    </source>
</evidence>
<keyword evidence="11 14" id="KW-0472">Membrane</keyword>
<evidence type="ECO:0000256" key="8">
    <source>
        <dbReference type="ARBA" id="ARBA00023002"/>
    </source>
</evidence>
<dbReference type="SUPFAM" id="SSF48264">
    <property type="entry name" value="Cytochrome P450"/>
    <property type="match status" value="1"/>
</dbReference>
<feature type="transmembrane region" description="Helical" evidence="14">
    <location>
        <begin position="75"/>
        <end position="96"/>
    </location>
</feature>
<dbReference type="PRINTS" id="PR00385">
    <property type="entry name" value="P450"/>
</dbReference>
<dbReference type="Proteomes" id="UP000664203">
    <property type="component" value="Unassembled WGS sequence"/>
</dbReference>
<evidence type="ECO:0000313" key="16">
    <source>
        <dbReference type="Proteomes" id="UP000664203"/>
    </source>
</evidence>
<evidence type="ECO:0000256" key="14">
    <source>
        <dbReference type="SAM" id="Phobius"/>
    </source>
</evidence>
<keyword evidence="4 12" id="KW-0349">Heme</keyword>
<evidence type="ECO:0000256" key="6">
    <source>
        <dbReference type="ARBA" id="ARBA00022723"/>
    </source>
</evidence>
<keyword evidence="6 12" id="KW-0479">Metal-binding</keyword>
<keyword evidence="5 14" id="KW-0812">Transmembrane</keyword>
<dbReference type="InterPro" id="IPR002401">
    <property type="entry name" value="Cyt_P450_E_grp-I"/>
</dbReference>
<evidence type="ECO:0000256" key="7">
    <source>
        <dbReference type="ARBA" id="ARBA00022989"/>
    </source>
</evidence>
<dbReference type="InterPro" id="IPR017972">
    <property type="entry name" value="Cyt_P450_CS"/>
</dbReference>